<dbReference type="EMBL" id="KV419447">
    <property type="protein sequence ID" value="KZS87561.1"/>
    <property type="molecule type" value="Genomic_DNA"/>
</dbReference>
<reference evidence="1 2" key="1">
    <citation type="journal article" date="2016" name="Mol. Biol. Evol.">
        <title>Comparative Genomics of Early-Diverging Mushroom-Forming Fungi Provides Insights into the Origins of Lignocellulose Decay Capabilities.</title>
        <authorList>
            <person name="Nagy L.G."/>
            <person name="Riley R."/>
            <person name="Tritt A."/>
            <person name="Adam C."/>
            <person name="Daum C."/>
            <person name="Floudas D."/>
            <person name="Sun H."/>
            <person name="Yadav J.S."/>
            <person name="Pangilinan J."/>
            <person name="Larsson K.H."/>
            <person name="Matsuura K."/>
            <person name="Barry K."/>
            <person name="Labutti K."/>
            <person name="Kuo R."/>
            <person name="Ohm R.A."/>
            <person name="Bhattacharya S.S."/>
            <person name="Shirouzu T."/>
            <person name="Yoshinaga Y."/>
            <person name="Martin F.M."/>
            <person name="Grigoriev I.V."/>
            <person name="Hibbett D.S."/>
        </authorList>
    </citation>
    <scope>NUCLEOTIDE SEQUENCE [LARGE SCALE GENOMIC DNA]</scope>
    <source>
        <strain evidence="1 2">HHB9708</strain>
    </source>
</reference>
<dbReference type="OrthoDB" id="3252362at2759"/>
<sequence length="146" mass="17216">LRATRGLLDFLYLASYKSHSTETLQYMKDALDLFHANKNAFFRYGAASFDYPKLHSLQHYIQSILDFGTTDNYNTETTERLHIDFVKHAYEHTNHKNFIEQMIAWLARIERVGLFKSFVNYQQNVEFEGPVLRTTKDQGLDQDRTI</sequence>
<dbReference type="STRING" id="1314777.A0A164NBV7"/>
<dbReference type="Proteomes" id="UP000076722">
    <property type="component" value="Unassembled WGS sequence"/>
</dbReference>
<proteinExistence type="predicted"/>
<protein>
    <submittedName>
        <fullName evidence="1">Uncharacterized protein</fullName>
    </submittedName>
</protein>
<evidence type="ECO:0000313" key="1">
    <source>
        <dbReference type="EMBL" id="KZS87561.1"/>
    </source>
</evidence>
<gene>
    <name evidence="1" type="ORF">SISNIDRAFT_419427</name>
</gene>
<evidence type="ECO:0000313" key="2">
    <source>
        <dbReference type="Proteomes" id="UP000076722"/>
    </source>
</evidence>
<name>A0A164NBV7_9AGAM</name>
<accession>A0A164NBV7</accession>
<keyword evidence="2" id="KW-1185">Reference proteome</keyword>
<organism evidence="1 2">
    <name type="scientific">Sistotremastrum niveocremeum HHB9708</name>
    <dbReference type="NCBI Taxonomy" id="1314777"/>
    <lineage>
        <taxon>Eukaryota</taxon>
        <taxon>Fungi</taxon>
        <taxon>Dikarya</taxon>
        <taxon>Basidiomycota</taxon>
        <taxon>Agaricomycotina</taxon>
        <taxon>Agaricomycetes</taxon>
        <taxon>Sistotremastrales</taxon>
        <taxon>Sistotremastraceae</taxon>
        <taxon>Sertulicium</taxon>
        <taxon>Sertulicium niveocremeum</taxon>
    </lineage>
</organism>
<feature type="non-terminal residue" evidence="1">
    <location>
        <position position="1"/>
    </location>
</feature>
<dbReference type="AlphaFoldDB" id="A0A164NBV7"/>